<evidence type="ECO:0000259" key="7">
    <source>
        <dbReference type="Pfam" id="PF13860"/>
    </source>
</evidence>
<evidence type="ECO:0000313" key="9">
    <source>
        <dbReference type="EMBL" id="MBK8572365.1"/>
    </source>
</evidence>
<comment type="caution">
    <text evidence="9">The sequence shown here is derived from an EMBL/GenBank/DDBJ whole genome shotgun (WGS) entry which is preliminary data.</text>
</comment>
<dbReference type="Gene3D" id="2.30.30.910">
    <property type="match status" value="1"/>
</dbReference>
<dbReference type="Pfam" id="PF13861">
    <property type="entry name" value="FLgD_tudor"/>
    <property type="match status" value="1"/>
</dbReference>
<evidence type="ECO:0000256" key="4">
    <source>
        <dbReference type="ARBA" id="ARBA00024746"/>
    </source>
</evidence>
<evidence type="ECO:0000256" key="1">
    <source>
        <dbReference type="ARBA" id="ARBA00010577"/>
    </source>
</evidence>
<dbReference type="Pfam" id="PF13860">
    <property type="entry name" value="FlgD_ig"/>
    <property type="match status" value="1"/>
</dbReference>
<evidence type="ECO:0000256" key="6">
    <source>
        <dbReference type="SAM" id="MobiDB-lite"/>
    </source>
</evidence>
<dbReference type="InterPro" id="IPR025963">
    <property type="entry name" value="FLgD_Tudor"/>
</dbReference>
<dbReference type="Proteomes" id="UP000709959">
    <property type="component" value="Unassembled WGS sequence"/>
</dbReference>
<gene>
    <name evidence="9" type="ORF">IPN91_06880</name>
</gene>
<evidence type="ECO:0000256" key="2">
    <source>
        <dbReference type="ARBA" id="ARBA00016013"/>
    </source>
</evidence>
<feature type="region of interest" description="Disordered" evidence="6">
    <location>
        <begin position="1"/>
        <end position="20"/>
    </location>
</feature>
<evidence type="ECO:0000256" key="5">
    <source>
        <dbReference type="RuleBase" id="RU362076"/>
    </source>
</evidence>
<evidence type="ECO:0000259" key="8">
    <source>
        <dbReference type="Pfam" id="PF13861"/>
    </source>
</evidence>
<dbReference type="Gene3D" id="2.60.40.4070">
    <property type="match status" value="1"/>
</dbReference>
<dbReference type="AlphaFoldDB" id="A0A936F2D8"/>
<dbReference type="InterPro" id="IPR025965">
    <property type="entry name" value="FlgD/Vpr_Ig-like"/>
</dbReference>
<feature type="compositionally biased region" description="Low complexity" evidence="6">
    <location>
        <begin position="7"/>
        <end position="20"/>
    </location>
</feature>
<protein>
    <recommendedName>
        <fullName evidence="2 5">Basal-body rod modification protein FlgD</fullName>
    </recommendedName>
</protein>
<accession>A0A936F2D8</accession>
<dbReference type="Pfam" id="PF03963">
    <property type="entry name" value="FlgD"/>
    <property type="match status" value="1"/>
</dbReference>
<sequence length="219" mass="22454">MQTGMITTTAPTTTTTSTSTAKNALDKDGFLKLLVAQLQNQDPTGAGQDPNQMVQQLTSFSSLEQAQQTNSLLTGLQTQTAGLFQAQTAGLVGKTVKVDGSGFSLKAGAASMNLELGAAANVTLTVKDANGKVVATLPQGHLNRGLSTVAWDGKDADGNVLPDGPYKVEVTATGDDGKPALFRTSLSMKVDAVTFSNGGIYLASGGNVFALSDVLEITA</sequence>
<keyword evidence="3 5" id="KW-1005">Bacterial flagellum biogenesis</keyword>
<evidence type="ECO:0000256" key="3">
    <source>
        <dbReference type="ARBA" id="ARBA00022795"/>
    </source>
</evidence>
<comment type="function">
    <text evidence="4 5">Required for flagellar hook formation. May act as a scaffolding protein.</text>
</comment>
<feature type="domain" description="FlgD/Vpr Ig-like" evidence="7">
    <location>
        <begin position="106"/>
        <end position="175"/>
    </location>
</feature>
<name>A0A936F2D8_9BACT</name>
<reference evidence="9 10" key="1">
    <citation type="submission" date="2020-10" db="EMBL/GenBank/DDBJ databases">
        <title>Connecting structure to function with the recovery of over 1000 high-quality activated sludge metagenome-assembled genomes encoding full-length rRNA genes using long-read sequencing.</title>
        <authorList>
            <person name="Singleton C.M."/>
            <person name="Petriglieri F."/>
            <person name="Kristensen J.M."/>
            <person name="Kirkegaard R.H."/>
            <person name="Michaelsen T.Y."/>
            <person name="Andersen M.H."/>
            <person name="Karst S.M."/>
            <person name="Dueholm M.S."/>
            <person name="Nielsen P.H."/>
            <person name="Albertsen M."/>
        </authorList>
    </citation>
    <scope>NUCLEOTIDE SEQUENCE [LARGE SCALE GENOMIC DNA]</scope>
    <source>
        <strain evidence="9">OdNE_18-Q3-R46-58_MAXAC.008</strain>
    </source>
</reference>
<dbReference type="InterPro" id="IPR005648">
    <property type="entry name" value="FlgD"/>
</dbReference>
<dbReference type="GO" id="GO:0044781">
    <property type="term" value="P:bacterial-type flagellum organization"/>
    <property type="evidence" value="ECO:0007669"/>
    <property type="project" value="UniProtKB-UniRule"/>
</dbReference>
<evidence type="ECO:0000313" key="10">
    <source>
        <dbReference type="Proteomes" id="UP000709959"/>
    </source>
</evidence>
<organism evidence="9 10">
    <name type="scientific">Candidatus Geothrix odensensis</name>
    <dbReference type="NCBI Taxonomy" id="2954440"/>
    <lineage>
        <taxon>Bacteria</taxon>
        <taxon>Pseudomonadati</taxon>
        <taxon>Acidobacteriota</taxon>
        <taxon>Holophagae</taxon>
        <taxon>Holophagales</taxon>
        <taxon>Holophagaceae</taxon>
        <taxon>Geothrix</taxon>
    </lineage>
</organism>
<comment type="similarity">
    <text evidence="1 5">Belongs to the FlgD family.</text>
</comment>
<proteinExistence type="inferred from homology"/>
<feature type="domain" description="FlgD Tudor-like" evidence="8">
    <location>
        <begin position="86"/>
        <end position="214"/>
    </location>
</feature>
<dbReference type="EMBL" id="JADKCH010000004">
    <property type="protein sequence ID" value="MBK8572365.1"/>
    <property type="molecule type" value="Genomic_DNA"/>
</dbReference>